<protein>
    <recommendedName>
        <fullName evidence="2">NADP-dependent oxidoreductase domain-containing protein</fullName>
    </recommendedName>
</protein>
<reference evidence="3 4" key="1">
    <citation type="submission" date="2023-08" db="EMBL/GenBank/DDBJ databases">
        <title>Black Yeasts Isolated from many extreme environments.</title>
        <authorList>
            <person name="Coleine C."/>
            <person name="Stajich J.E."/>
            <person name="Selbmann L."/>
        </authorList>
    </citation>
    <scope>NUCLEOTIDE SEQUENCE [LARGE SCALE GENOMIC DNA]</scope>
    <source>
        <strain evidence="3 4">CCFEE 5885</strain>
    </source>
</reference>
<evidence type="ECO:0000259" key="2">
    <source>
        <dbReference type="Pfam" id="PF00248"/>
    </source>
</evidence>
<dbReference type="InterPro" id="IPR036812">
    <property type="entry name" value="NAD(P)_OxRdtase_dom_sf"/>
</dbReference>
<dbReference type="Gene3D" id="3.20.20.100">
    <property type="entry name" value="NADP-dependent oxidoreductase domain"/>
    <property type="match status" value="1"/>
</dbReference>
<evidence type="ECO:0000256" key="1">
    <source>
        <dbReference type="ARBA" id="ARBA00023002"/>
    </source>
</evidence>
<keyword evidence="1" id="KW-0560">Oxidoreductase</keyword>
<comment type="caution">
    <text evidence="3">The sequence shown here is derived from an EMBL/GenBank/DDBJ whole genome shotgun (WGS) entry which is preliminary data.</text>
</comment>
<name>A0ABR0K8J8_9EURO</name>
<dbReference type="SUPFAM" id="SSF51430">
    <property type="entry name" value="NAD(P)-linked oxidoreductase"/>
    <property type="match status" value="1"/>
</dbReference>
<evidence type="ECO:0000313" key="3">
    <source>
        <dbReference type="EMBL" id="KAK5089561.1"/>
    </source>
</evidence>
<dbReference type="Proteomes" id="UP001345013">
    <property type="component" value="Unassembled WGS sequence"/>
</dbReference>
<accession>A0ABR0K8J8</accession>
<organism evidence="3 4">
    <name type="scientific">Lithohypha guttulata</name>
    <dbReference type="NCBI Taxonomy" id="1690604"/>
    <lineage>
        <taxon>Eukaryota</taxon>
        <taxon>Fungi</taxon>
        <taxon>Dikarya</taxon>
        <taxon>Ascomycota</taxon>
        <taxon>Pezizomycotina</taxon>
        <taxon>Eurotiomycetes</taxon>
        <taxon>Chaetothyriomycetidae</taxon>
        <taxon>Chaetothyriales</taxon>
        <taxon>Trichomeriaceae</taxon>
        <taxon>Lithohypha</taxon>
    </lineage>
</organism>
<feature type="domain" description="NADP-dependent oxidoreductase" evidence="2">
    <location>
        <begin position="2"/>
        <end position="81"/>
    </location>
</feature>
<dbReference type="InterPro" id="IPR023210">
    <property type="entry name" value="NADP_OxRdtase_dom"/>
</dbReference>
<sequence length="93" mass="10178">MKVVFGAMTIGKPGIEMTRGFTLEDTNALLSTFTFYGHNEIDTGRVYGEGSSEKYLGQAEWKSKVLVMDTKLYLTDGKGDPYSPARGPKGFDG</sequence>
<evidence type="ECO:0000313" key="4">
    <source>
        <dbReference type="Proteomes" id="UP001345013"/>
    </source>
</evidence>
<dbReference type="EMBL" id="JAVRRG010000075">
    <property type="protein sequence ID" value="KAK5089561.1"/>
    <property type="molecule type" value="Genomic_DNA"/>
</dbReference>
<gene>
    <name evidence="3" type="ORF">LTR24_006116</name>
</gene>
<keyword evidence="4" id="KW-1185">Reference proteome</keyword>
<dbReference type="Pfam" id="PF00248">
    <property type="entry name" value="Aldo_ket_red"/>
    <property type="match status" value="1"/>
</dbReference>
<proteinExistence type="predicted"/>